<dbReference type="InterPro" id="IPR013024">
    <property type="entry name" value="GGCT-like"/>
</dbReference>
<dbReference type="PANTHER" id="PTHR12192:SF2">
    <property type="entry name" value="GLUTATHIONE-SPECIFIC GAMMA-GLUTAMYLCYCLOTRANSFERASE 2"/>
    <property type="match status" value="1"/>
</dbReference>
<name>S3J9C4_9ENTR</name>
<dbReference type="InterPro" id="IPR036568">
    <property type="entry name" value="GGCT-like_sf"/>
</dbReference>
<dbReference type="EC" id="4.3.2.7" evidence="1"/>
<dbReference type="PANTHER" id="PTHR12192">
    <property type="entry name" value="CATION TRANSPORT PROTEIN CHAC-RELATED"/>
    <property type="match status" value="1"/>
</dbReference>
<accession>S3J9C4</accession>
<dbReference type="Proteomes" id="UP000014585">
    <property type="component" value="Unassembled WGS sequence"/>
</dbReference>
<comment type="caution">
    <text evidence="3">The sequence shown here is derived from an EMBL/GenBank/DDBJ whole genome shotgun (WGS) entry which is preliminary data.</text>
</comment>
<keyword evidence="2" id="KW-0456">Lyase</keyword>
<gene>
    <name evidence="3" type="ORF">HMPREF0201_02465</name>
</gene>
<reference evidence="3 4" key="1">
    <citation type="submission" date="2013-04" db="EMBL/GenBank/DDBJ databases">
        <authorList>
            <person name="Weinstock G."/>
            <person name="Sodergren E."/>
            <person name="Lobos E.A."/>
            <person name="Fulton L."/>
            <person name="Fulton R."/>
            <person name="Courtney L."/>
            <person name="Fronick C."/>
            <person name="O'Laughlin M."/>
            <person name="Godfrey J."/>
            <person name="Wilson R.M."/>
            <person name="Miner T."/>
            <person name="Farmer C."/>
            <person name="Delehaunty K."/>
            <person name="Cordes M."/>
            <person name="Minx P."/>
            <person name="Tomlinson C."/>
            <person name="Chen J."/>
            <person name="Wollam A."/>
            <person name="Pepin K.H."/>
            <person name="Palsikar V.B."/>
            <person name="Zhang X."/>
            <person name="Suruliraj S."/>
            <person name="Perna N.T."/>
            <person name="Plunkett G."/>
            <person name="Warren W."/>
            <person name="Mitreva M."/>
            <person name="Mardis E.R."/>
            <person name="Wilson R.K."/>
        </authorList>
    </citation>
    <scope>NUCLEOTIDE SEQUENCE [LARGE SCALE GENOMIC DNA]</scope>
    <source>
        <strain evidence="3 4">DSM 4568</strain>
    </source>
</reference>
<dbReference type="STRING" id="566551.HMPREF0201_02465"/>
<dbReference type="CDD" id="cd06661">
    <property type="entry name" value="GGCT_like"/>
    <property type="match status" value="1"/>
</dbReference>
<organism evidence="3 4">
    <name type="scientific">Cedecea davisae DSM 4568</name>
    <dbReference type="NCBI Taxonomy" id="566551"/>
    <lineage>
        <taxon>Bacteria</taxon>
        <taxon>Pseudomonadati</taxon>
        <taxon>Pseudomonadota</taxon>
        <taxon>Gammaproteobacteria</taxon>
        <taxon>Enterobacterales</taxon>
        <taxon>Enterobacteriaceae</taxon>
        <taxon>Cedecea</taxon>
    </lineage>
</organism>
<dbReference type="GO" id="GO:0005737">
    <property type="term" value="C:cytoplasm"/>
    <property type="evidence" value="ECO:0007669"/>
    <property type="project" value="TreeGrafter"/>
</dbReference>
<evidence type="ECO:0000313" key="3">
    <source>
        <dbReference type="EMBL" id="EPF16717.1"/>
    </source>
</evidence>
<dbReference type="InterPro" id="IPR006840">
    <property type="entry name" value="ChaC"/>
</dbReference>
<proteinExistence type="predicted"/>
<evidence type="ECO:0000313" key="4">
    <source>
        <dbReference type="Proteomes" id="UP000014585"/>
    </source>
</evidence>
<dbReference type="GO" id="GO:0061928">
    <property type="term" value="F:glutathione specific gamma-glutamylcyclotransferase activity"/>
    <property type="evidence" value="ECO:0007669"/>
    <property type="project" value="UniProtKB-EC"/>
</dbReference>
<protein>
    <recommendedName>
        <fullName evidence="1">glutathione-specific gamma-glutamylcyclotransferase</fullName>
        <ecNumber evidence="1">4.3.2.7</ecNumber>
    </recommendedName>
</protein>
<dbReference type="GO" id="GO:0006751">
    <property type="term" value="P:glutathione catabolic process"/>
    <property type="evidence" value="ECO:0007669"/>
    <property type="project" value="InterPro"/>
</dbReference>
<dbReference type="EMBL" id="ATDT01000021">
    <property type="protein sequence ID" value="EPF16717.1"/>
    <property type="molecule type" value="Genomic_DNA"/>
</dbReference>
<dbReference type="AlphaFoldDB" id="S3J9C4"/>
<dbReference type="SUPFAM" id="SSF110857">
    <property type="entry name" value="Gamma-glutamyl cyclotransferase-like"/>
    <property type="match status" value="1"/>
</dbReference>
<dbReference type="Gene3D" id="3.10.490.10">
    <property type="entry name" value="Gamma-glutamyl cyclotransferase-like"/>
    <property type="match status" value="1"/>
</dbReference>
<sequence length="268" mass="29916">MVLICCSISKQKLSIKAGKAQLVQSHGSMQWRRYMVLTRDFLMKADCKTAFGAIEESLLWTPEQRSASLAATLACRPDQSPVWLFGYGSLMWNPAFEFEESAPGTLVGWHRAFCLRLTAGRGTACRPGRMLALKEGGRTTGLAYRLPEAILEEELTLVWKREMITGCYLPTWCKLELDDGRTVNVLVFIMDPRHPLYEADTRAETIAPLIGSASGPLGTNAQYLFSLEQEMKNRGMQDDRMSELANQVRAWLNGRGEEGDSGLQPGFV</sequence>
<evidence type="ECO:0000256" key="1">
    <source>
        <dbReference type="ARBA" id="ARBA00012344"/>
    </source>
</evidence>
<dbReference type="PATRIC" id="fig|566551.4.peg.2262"/>
<dbReference type="Pfam" id="PF04752">
    <property type="entry name" value="ChaC"/>
    <property type="match status" value="1"/>
</dbReference>
<evidence type="ECO:0000256" key="2">
    <source>
        <dbReference type="ARBA" id="ARBA00023239"/>
    </source>
</evidence>
<dbReference type="HOGENOM" id="CLU_070703_1_0_6"/>